<protein>
    <submittedName>
        <fullName evidence="2">Uncharacterized protein</fullName>
    </submittedName>
</protein>
<organism evidence="2 3">
    <name type="scientific">Bombilactobacillus apium</name>
    <dbReference type="NCBI Taxonomy" id="2675299"/>
    <lineage>
        <taxon>Bacteria</taxon>
        <taxon>Bacillati</taxon>
        <taxon>Bacillota</taxon>
        <taxon>Bacilli</taxon>
        <taxon>Lactobacillales</taxon>
        <taxon>Lactobacillaceae</taxon>
        <taxon>Bombilactobacillus</taxon>
    </lineage>
</organism>
<accession>A0A850R135</accession>
<feature type="transmembrane region" description="Helical" evidence="1">
    <location>
        <begin position="82"/>
        <end position="101"/>
    </location>
</feature>
<dbReference type="RefSeq" id="WP_176942792.1">
    <property type="nucleotide sequence ID" value="NZ_JABZEC010000004.1"/>
</dbReference>
<dbReference type="Proteomes" id="UP000563523">
    <property type="component" value="Unassembled WGS sequence"/>
</dbReference>
<dbReference type="EMBL" id="JABZEC010000004">
    <property type="protein sequence ID" value="NVY96633.1"/>
    <property type="molecule type" value="Genomic_DNA"/>
</dbReference>
<name>A0A850R135_9LACO</name>
<evidence type="ECO:0000313" key="3">
    <source>
        <dbReference type="Proteomes" id="UP000563523"/>
    </source>
</evidence>
<feature type="transmembrane region" description="Helical" evidence="1">
    <location>
        <begin position="34"/>
        <end position="51"/>
    </location>
</feature>
<keyword evidence="1" id="KW-0472">Membrane</keyword>
<dbReference type="AlphaFoldDB" id="A0A850R135"/>
<keyword evidence="3" id="KW-1185">Reference proteome</keyword>
<evidence type="ECO:0000256" key="1">
    <source>
        <dbReference type="SAM" id="Phobius"/>
    </source>
</evidence>
<feature type="transmembrane region" description="Helical" evidence="1">
    <location>
        <begin position="58"/>
        <end position="76"/>
    </location>
</feature>
<sequence length="122" mass="13957">MKKRNRSFLGLAFMLGALLLILNQLTNFPMDLNLPQSIASLFFLFAFIWGLNRRIFGVCYYAAVMTIIVNYDHFSILNRFTLVFLFFVAVLFQIGLSLVLGRINSIGGSQHQGLNEFLKSRQ</sequence>
<proteinExistence type="predicted"/>
<gene>
    <name evidence="2" type="ORF">HU830_05585</name>
</gene>
<keyword evidence="1" id="KW-0812">Transmembrane</keyword>
<reference evidence="2 3" key="1">
    <citation type="submission" date="2020-06" db="EMBL/GenBank/DDBJ databases">
        <authorList>
            <person name="Kang J."/>
        </authorList>
    </citation>
    <scope>NUCLEOTIDE SEQUENCE [LARGE SCALE GENOMIC DNA]</scope>
    <source>
        <strain evidence="2 3">DCY120</strain>
    </source>
</reference>
<keyword evidence="1" id="KW-1133">Transmembrane helix</keyword>
<comment type="caution">
    <text evidence="2">The sequence shown here is derived from an EMBL/GenBank/DDBJ whole genome shotgun (WGS) entry which is preliminary data.</text>
</comment>
<evidence type="ECO:0000313" key="2">
    <source>
        <dbReference type="EMBL" id="NVY96633.1"/>
    </source>
</evidence>